<proteinExistence type="predicted"/>
<reference evidence="1" key="1">
    <citation type="submission" date="2014-11" db="EMBL/GenBank/DDBJ databases">
        <authorList>
            <person name="Amaro Gonzalez C."/>
        </authorList>
    </citation>
    <scope>NUCLEOTIDE SEQUENCE</scope>
</reference>
<dbReference type="EMBL" id="GBXM01055548">
    <property type="protein sequence ID" value="JAH53029.1"/>
    <property type="molecule type" value="Transcribed_RNA"/>
</dbReference>
<dbReference type="AlphaFoldDB" id="A0A0E9TH65"/>
<reference evidence="1" key="2">
    <citation type="journal article" date="2015" name="Fish Shellfish Immunol.">
        <title>Early steps in the European eel (Anguilla anguilla)-Vibrio vulnificus interaction in the gills: Role of the RtxA13 toxin.</title>
        <authorList>
            <person name="Callol A."/>
            <person name="Pajuelo D."/>
            <person name="Ebbesson L."/>
            <person name="Teles M."/>
            <person name="MacKenzie S."/>
            <person name="Amaro C."/>
        </authorList>
    </citation>
    <scope>NUCLEOTIDE SEQUENCE</scope>
</reference>
<sequence length="24" mass="2888">MVRMMLIPNSHLRKMKYEATPDPK</sequence>
<protein>
    <submittedName>
        <fullName evidence="1">Uncharacterized protein</fullName>
    </submittedName>
</protein>
<organism evidence="1">
    <name type="scientific">Anguilla anguilla</name>
    <name type="common">European freshwater eel</name>
    <name type="synonym">Muraena anguilla</name>
    <dbReference type="NCBI Taxonomy" id="7936"/>
    <lineage>
        <taxon>Eukaryota</taxon>
        <taxon>Metazoa</taxon>
        <taxon>Chordata</taxon>
        <taxon>Craniata</taxon>
        <taxon>Vertebrata</taxon>
        <taxon>Euteleostomi</taxon>
        <taxon>Actinopterygii</taxon>
        <taxon>Neopterygii</taxon>
        <taxon>Teleostei</taxon>
        <taxon>Anguilliformes</taxon>
        <taxon>Anguillidae</taxon>
        <taxon>Anguilla</taxon>
    </lineage>
</organism>
<accession>A0A0E9TH65</accession>
<evidence type="ECO:0000313" key="1">
    <source>
        <dbReference type="EMBL" id="JAH53029.1"/>
    </source>
</evidence>
<name>A0A0E9TH65_ANGAN</name>